<dbReference type="InterPro" id="IPR011042">
    <property type="entry name" value="6-blade_b-propeller_TolB-like"/>
</dbReference>
<evidence type="ECO:0000256" key="3">
    <source>
        <dbReference type="ARBA" id="ARBA00023180"/>
    </source>
</evidence>
<evidence type="ECO:0000313" key="6">
    <source>
        <dbReference type="Proteomes" id="UP000319894"/>
    </source>
</evidence>
<keyword evidence="6" id="KW-1185">Reference proteome</keyword>
<reference evidence="5 6" key="1">
    <citation type="submission" date="2018-06" db="EMBL/GenBank/DDBJ databases">
        <title>Natronomonas sp. F16-60 a new haloarchaeon isolated from a solar saltern of Isla Cristina, Huelva, Spain.</title>
        <authorList>
            <person name="Duran-Viseras A."/>
            <person name="Sanchez-Porro C."/>
            <person name="Ventosa A."/>
        </authorList>
    </citation>
    <scope>NUCLEOTIDE SEQUENCE [LARGE SCALE GENOMIC DNA]</scope>
    <source>
        <strain evidence="5 6">F16-60</strain>
    </source>
</reference>
<dbReference type="Gene3D" id="2.120.10.30">
    <property type="entry name" value="TolB, C-terminal domain"/>
    <property type="match status" value="1"/>
</dbReference>
<feature type="domain" description="Strictosidine synthase conserved region" evidence="4">
    <location>
        <begin position="168"/>
        <end position="245"/>
    </location>
</feature>
<organism evidence="5 6">
    <name type="scientific">Haloglomus irregulare</name>
    <dbReference type="NCBI Taxonomy" id="2234134"/>
    <lineage>
        <taxon>Archaea</taxon>
        <taxon>Methanobacteriati</taxon>
        <taxon>Methanobacteriota</taxon>
        <taxon>Stenosarchaea group</taxon>
        <taxon>Halobacteria</taxon>
        <taxon>Halobacteriales</taxon>
        <taxon>Natronomonadaceae</taxon>
        <taxon>Haloglomus</taxon>
    </lineage>
</organism>
<dbReference type="InParanoid" id="A0A554MX86"/>
<dbReference type="AlphaFoldDB" id="A0A554MX86"/>
<evidence type="ECO:0000313" key="5">
    <source>
        <dbReference type="EMBL" id="TSD09748.1"/>
    </source>
</evidence>
<evidence type="ECO:0000259" key="4">
    <source>
        <dbReference type="Pfam" id="PF03088"/>
    </source>
</evidence>
<comment type="similarity">
    <text evidence="1">Belongs to the strictosidine synthase family.</text>
</comment>
<dbReference type="InterPro" id="IPR018119">
    <property type="entry name" value="Strictosidine_synth_cons-reg"/>
</dbReference>
<name>A0A554MX86_9EURY</name>
<dbReference type="Pfam" id="PF03088">
    <property type="entry name" value="Str_synth"/>
    <property type="match status" value="1"/>
</dbReference>
<keyword evidence="2" id="KW-0597">Phosphoprotein</keyword>
<evidence type="ECO:0000256" key="2">
    <source>
        <dbReference type="ARBA" id="ARBA00022553"/>
    </source>
</evidence>
<proteinExistence type="inferred from homology"/>
<dbReference type="Proteomes" id="UP000319894">
    <property type="component" value="Unassembled WGS sequence"/>
</dbReference>
<accession>A0A554MX86</accession>
<keyword evidence="3" id="KW-0325">Glycoprotein</keyword>
<dbReference type="GO" id="GO:0012505">
    <property type="term" value="C:endomembrane system"/>
    <property type="evidence" value="ECO:0007669"/>
    <property type="project" value="TreeGrafter"/>
</dbReference>
<dbReference type="PANTHER" id="PTHR10426:SF88">
    <property type="entry name" value="ADIPOCYTE PLASMA MEMBRANE-ASSOCIATED PROTEIN HEMOMUCIN-RELATED"/>
    <property type="match status" value="1"/>
</dbReference>
<dbReference type="RefSeq" id="WP_144262753.1">
    <property type="nucleotide sequence ID" value="NZ_QMDX01000010.1"/>
</dbReference>
<dbReference type="EMBL" id="QMDX01000010">
    <property type="protein sequence ID" value="TSD09748.1"/>
    <property type="molecule type" value="Genomic_DNA"/>
</dbReference>
<comment type="caution">
    <text evidence="5">The sequence shown here is derived from an EMBL/GenBank/DDBJ whole genome shotgun (WGS) entry which is preliminary data.</text>
</comment>
<dbReference type="SUPFAM" id="SSF63829">
    <property type="entry name" value="Calcium-dependent phosphotriesterase"/>
    <property type="match status" value="1"/>
</dbReference>
<dbReference type="PANTHER" id="PTHR10426">
    <property type="entry name" value="STRICTOSIDINE SYNTHASE-RELATED"/>
    <property type="match status" value="1"/>
</dbReference>
<sequence length="365" mass="38916">MFGFIRRHPLATGGLLLGAAVAAGTLADSRLDPVEWHPPDPPPMTGALEPDHALADAGRVLTADGPEDTAFDAEGRCYTGADDGVVYRTTEPVDGRTDCPVEPFARVGGRPLGLVFEDGIDQGEPGSPLLVAAEDAGLVRVSPTGEVETLTDGAAGQHTEFADDLYVHDGVVYVTDATVHDLFQDELFELQDTGRLLGYDLETGETTVELTGLGFANGVAPGPDGESLLVTETSRYRIRRYYVSGDRAGEDEVFADNLPGYPDNVDVASDGGYWVAVPSIRDESLDDLQGRPWVKRQLGKLPESVLQQVSGDPYGLVLRVDESGDIVGSLHDPAGGVFGVTSATEHEGALYLGSLFNDYVYRHEL</sequence>
<gene>
    <name evidence="5" type="ORF">DP107_13875</name>
</gene>
<dbReference type="GO" id="GO:0016787">
    <property type="term" value="F:hydrolase activity"/>
    <property type="evidence" value="ECO:0007669"/>
    <property type="project" value="TreeGrafter"/>
</dbReference>
<evidence type="ECO:0000256" key="1">
    <source>
        <dbReference type="ARBA" id="ARBA00009191"/>
    </source>
</evidence>
<protein>
    <submittedName>
        <fullName evidence="5">SMP-30/gluconolactonase/LRE family protein</fullName>
    </submittedName>
</protein>
<dbReference type="Pfam" id="PF20067">
    <property type="entry name" value="SSL_N"/>
    <property type="match status" value="1"/>
</dbReference>
<dbReference type="OrthoDB" id="268465at2157"/>